<evidence type="ECO:0007829" key="9">
    <source>
        <dbReference type="PeptideAtlas" id="A0A804RJF5"/>
    </source>
</evidence>
<feature type="compositionally biased region" description="Polar residues" evidence="4">
    <location>
        <begin position="1001"/>
        <end position="1012"/>
    </location>
</feature>
<reference evidence="8" key="1">
    <citation type="journal article" date="2009" name="Science">
        <title>The B73 maize genome: complexity, diversity, and dynamics.</title>
        <authorList>
            <person name="Schnable P.S."/>
            <person name="Ware D."/>
            <person name="Fulton R.S."/>
            <person name="Stein J.C."/>
            <person name="Wei F."/>
            <person name="Pasternak S."/>
            <person name="Liang C."/>
            <person name="Zhang J."/>
            <person name="Fulton L."/>
            <person name="Graves T.A."/>
            <person name="Minx P."/>
            <person name="Reily A.D."/>
            <person name="Courtney L."/>
            <person name="Kruchowski S.S."/>
            <person name="Tomlinson C."/>
            <person name="Strong C."/>
            <person name="Delehaunty K."/>
            <person name="Fronick C."/>
            <person name="Courtney B."/>
            <person name="Rock S.M."/>
            <person name="Belter E."/>
            <person name="Du F."/>
            <person name="Kim K."/>
            <person name="Abbott R.M."/>
            <person name="Cotton M."/>
            <person name="Levy A."/>
            <person name="Marchetto P."/>
            <person name="Ochoa K."/>
            <person name="Jackson S.M."/>
            <person name="Gillam B."/>
            <person name="Chen W."/>
            <person name="Yan L."/>
            <person name="Higginbotham J."/>
            <person name="Cardenas M."/>
            <person name="Waligorski J."/>
            <person name="Applebaum E."/>
            <person name="Phelps L."/>
            <person name="Falcone J."/>
            <person name="Kanchi K."/>
            <person name="Thane T."/>
            <person name="Scimone A."/>
            <person name="Thane N."/>
            <person name="Henke J."/>
            <person name="Wang T."/>
            <person name="Ruppert J."/>
            <person name="Shah N."/>
            <person name="Rotter K."/>
            <person name="Hodges J."/>
            <person name="Ingenthron E."/>
            <person name="Cordes M."/>
            <person name="Kohlberg S."/>
            <person name="Sgro J."/>
            <person name="Delgado B."/>
            <person name="Mead K."/>
            <person name="Chinwalla A."/>
            <person name="Leonard S."/>
            <person name="Crouse K."/>
            <person name="Collura K."/>
            <person name="Kudrna D."/>
            <person name="Currie J."/>
            <person name="He R."/>
            <person name="Angelova A."/>
            <person name="Rajasekar S."/>
            <person name="Mueller T."/>
            <person name="Lomeli R."/>
            <person name="Scara G."/>
            <person name="Ko A."/>
            <person name="Delaney K."/>
            <person name="Wissotski M."/>
            <person name="Lopez G."/>
            <person name="Campos D."/>
            <person name="Braidotti M."/>
            <person name="Ashley E."/>
            <person name="Golser W."/>
            <person name="Kim H."/>
            <person name="Lee S."/>
            <person name="Lin J."/>
            <person name="Dujmic Z."/>
            <person name="Kim W."/>
            <person name="Talag J."/>
            <person name="Zuccolo A."/>
            <person name="Fan C."/>
            <person name="Sebastian A."/>
            <person name="Kramer M."/>
            <person name="Spiegel L."/>
            <person name="Nascimento L."/>
            <person name="Zutavern T."/>
            <person name="Miller B."/>
            <person name="Ambroise C."/>
            <person name="Muller S."/>
            <person name="Spooner W."/>
            <person name="Narechania A."/>
            <person name="Ren L."/>
            <person name="Wei S."/>
            <person name="Kumari S."/>
            <person name="Faga B."/>
            <person name="Levy M.J."/>
            <person name="McMahan L."/>
            <person name="Van Buren P."/>
            <person name="Vaughn M.W."/>
            <person name="Ying K."/>
            <person name="Yeh C.-T."/>
            <person name="Emrich S.J."/>
            <person name="Jia Y."/>
            <person name="Kalyanaraman A."/>
            <person name="Hsia A.-P."/>
            <person name="Barbazuk W.B."/>
            <person name="Baucom R.S."/>
            <person name="Brutnell T.P."/>
            <person name="Carpita N.C."/>
            <person name="Chaparro C."/>
            <person name="Chia J.-M."/>
            <person name="Deragon J.-M."/>
            <person name="Estill J.C."/>
            <person name="Fu Y."/>
            <person name="Jeddeloh J.A."/>
            <person name="Han Y."/>
            <person name="Lee H."/>
            <person name="Li P."/>
            <person name="Lisch D.R."/>
            <person name="Liu S."/>
            <person name="Liu Z."/>
            <person name="Nagel D.H."/>
            <person name="McCann M.C."/>
            <person name="SanMiguel P."/>
            <person name="Myers A.M."/>
            <person name="Nettleton D."/>
            <person name="Nguyen J."/>
            <person name="Penning B.W."/>
            <person name="Ponnala L."/>
            <person name="Schneider K.L."/>
            <person name="Schwartz D.C."/>
            <person name="Sharma A."/>
            <person name="Soderlund C."/>
            <person name="Springer N.M."/>
            <person name="Sun Q."/>
            <person name="Wang H."/>
            <person name="Waterman M."/>
            <person name="Westerman R."/>
            <person name="Wolfgruber T.K."/>
            <person name="Yang L."/>
            <person name="Yu Y."/>
            <person name="Zhang L."/>
            <person name="Zhou S."/>
            <person name="Zhu Q."/>
            <person name="Bennetzen J.L."/>
            <person name="Dawe R.K."/>
            <person name="Jiang J."/>
            <person name="Jiang N."/>
            <person name="Presting G.G."/>
            <person name="Wessler S.R."/>
            <person name="Aluru S."/>
            <person name="Martienssen R.A."/>
            <person name="Clifton S.W."/>
            <person name="McCombie W.R."/>
            <person name="Wing R.A."/>
            <person name="Wilson R.K."/>
        </authorList>
    </citation>
    <scope>NUCLEOTIDE SEQUENCE [LARGE SCALE GENOMIC DNA]</scope>
    <source>
        <strain evidence="8">cv. B73</strain>
    </source>
</reference>
<feature type="compositionally biased region" description="Basic residues" evidence="4">
    <location>
        <begin position="597"/>
        <end position="606"/>
    </location>
</feature>
<evidence type="ECO:0000256" key="3">
    <source>
        <dbReference type="ARBA" id="ARBA00023242"/>
    </source>
</evidence>
<feature type="region of interest" description="Disordered" evidence="4">
    <location>
        <begin position="307"/>
        <end position="330"/>
    </location>
</feature>
<feature type="region of interest" description="Disordered" evidence="4">
    <location>
        <begin position="151"/>
        <end position="194"/>
    </location>
</feature>
<feature type="compositionally biased region" description="Basic and acidic residues" evidence="4">
    <location>
        <begin position="314"/>
        <end position="327"/>
    </location>
</feature>
<dbReference type="Gene3D" id="3.40.50.10190">
    <property type="entry name" value="BRCT domain"/>
    <property type="match status" value="2"/>
</dbReference>
<dbReference type="CDD" id="cd17744">
    <property type="entry name" value="BRCT_MDC1_rpt1"/>
    <property type="match status" value="1"/>
</dbReference>
<reference evidence="7" key="2">
    <citation type="submission" date="2019-07" db="EMBL/GenBank/DDBJ databases">
        <authorList>
            <person name="Seetharam A."/>
            <person name="Woodhouse M."/>
            <person name="Cannon E."/>
        </authorList>
    </citation>
    <scope>NUCLEOTIDE SEQUENCE [LARGE SCALE GENOMIC DNA]</scope>
    <source>
        <strain evidence="7">cv. B73</strain>
    </source>
</reference>
<dbReference type="PANTHER" id="PTHR23196">
    <property type="entry name" value="PAX TRANSCRIPTION ACTIVATION DOMAIN INTERACTING PROTEIN"/>
    <property type="match status" value="1"/>
</dbReference>
<gene>
    <name evidence="7" type="primary">LOC103641379</name>
</gene>
<dbReference type="SUPFAM" id="SSF52113">
    <property type="entry name" value="BRCT domain"/>
    <property type="match status" value="1"/>
</dbReference>
<feature type="compositionally biased region" description="Basic and acidic residues" evidence="4">
    <location>
        <begin position="452"/>
        <end position="462"/>
    </location>
</feature>
<feature type="region of interest" description="Disordered" evidence="4">
    <location>
        <begin position="223"/>
        <end position="276"/>
    </location>
</feature>
<protein>
    <recommendedName>
        <fullName evidence="6">BRCT domain-containing protein</fullName>
    </recommendedName>
</protein>
<feature type="compositionally biased region" description="Polar residues" evidence="4">
    <location>
        <begin position="1026"/>
        <end position="1040"/>
    </location>
</feature>
<feature type="compositionally biased region" description="Basic and acidic residues" evidence="4">
    <location>
        <begin position="1013"/>
        <end position="1025"/>
    </location>
</feature>
<reference evidence="7" key="3">
    <citation type="submission" date="2021-05" db="UniProtKB">
        <authorList>
            <consortium name="EnsemblPlants"/>
        </authorList>
    </citation>
    <scope>IDENTIFICATION</scope>
    <source>
        <strain evidence="7">cv. B73</strain>
    </source>
</reference>
<keyword evidence="3" id="KW-0539">Nucleus</keyword>
<feature type="region of interest" description="Disordered" evidence="4">
    <location>
        <begin position="1001"/>
        <end position="1096"/>
    </location>
</feature>
<dbReference type="PANTHER" id="PTHR23196:SF1">
    <property type="entry name" value="PAX-INTERACTING PROTEIN 1"/>
    <property type="match status" value="1"/>
</dbReference>
<dbReference type="Pfam" id="PF16589">
    <property type="entry name" value="BRCT_2"/>
    <property type="match status" value="1"/>
</dbReference>
<evidence type="ECO:0000313" key="7">
    <source>
        <dbReference type="EnsemblPlants" id="Zm00001eb417970_P001"/>
    </source>
</evidence>
<dbReference type="Proteomes" id="UP000007305">
    <property type="component" value="Chromosome 10"/>
</dbReference>
<feature type="region of interest" description="Disordered" evidence="4">
    <location>
        <begin position="878"/>
        <end position="906"/>
    </location>
</feature>
<keyword evidence="5" id="KW-0472">Membrane</keyword>
<feature type="compositionally biased region" description="Polar residues" evidence="4">
    <location>
        <begin position="733"/>
        <end position="748"/>
    </location>
</feature>
<keyword evidence="5" id="KW-0812">Transmembrane</keyword>
<feature type="region of interest" description="Disordered" evidence="4">
    <location>
        <begin position="440"/>
        <end position="462"/>
    </location>
</feature>
<dbReference type="EnsemblPlants" id="Zm00001eb417970_T001">
    <property type="protein sequence ID" value="Zm00001eb417970_P001"/>
    <property type="gene ID" value="Zm00001eb417970"/>
</dbReference>
<feature type="compositionally biased region" description="Basic and acidic residues" evidence="4">
    <location>
        <begin position="387"/>
        <end position="396"/>
    </location>
</feature>
<organism evidence="7 8">
    <name type="scientific">Zea mays</name>
    <name type="common">Maize</name>
    <dbReference type="NCBI Taxonomy" id="4577"/>
    <lineage>
        <taxon>Eukaryota</taxon>
        <taxon>Viridiplantae</taxon>
        <taxon>Streptophyta</taxon>
        <taxon>Embryophyta</taxon>
        <taxon>Tracheophyta</taxon>
        <taxon>Spermatophyta</taxon>
        <taxon>Magnoliopsida</taxon>
        <taxon>Liliopsida</taxon>
        <taxon>Poales</taxon>
        <taxon>Poaceae</taxon>
        <taxon>PACMAD clade</taxon>
        <taxon>Panicoideae</taxon>
        <taxon>Andropogonodae</taxon>
        <taxon>Andropogoneae</taxon>
        <taxon>Tripsacinae</taxon>
        <taxon>Zea</taxon>
    </lineage>
</organism>
<accession>A0A804RJF5</accession>
<dbReference type="InterPro" id="IPR036420">
    <property type="entry name" value="BRCT_dom_sf"/>
</dbReference>
<feature type="compositionally biased region" description="Basic and acidic residues" evidence="4">
    <location>
        <begin position="244"/>
        <end position="259"/>
    </location>
</feature>
<dbReference type="GO" id="GO:0005634">
    <property type="term" value="C:nucleus"/>
    <property type="evidence" value="ECO:0007669"/>
    <property type="project" value="UniProtKB-SubCell"/>
</dbReference>
<feature type="compositionally biased region" description="Polar residues" evidence="4">
    <location>
        <begin position="878"/>
        <end position="899"/>
    </location>
</feature>
<evidence type="ECO:0000256" key="2">
    <source>
        <dbReference type="ARBA" id="ARBA00022763"/>
    </source>
</evidence>
<evidence type="ECO:0000313" key="8">
    <source>
        <dbReference type="Proteomes" id="UP000007305"/>
    </source>
</evidence>
<sequence length="1354" mass="149017">MRLSFECRNRAVQEFRVFPCPPVPARTPRSVLRNSLFSRRHDSPCAPHRRRGTRAQQTRYFPGRAHLSSRGVALFLLYFVALYCFGAGAGCPRSRFRSKISLLLPFNSFWVCAVRCAQSLRAKASVVRLGQSSSFSEYLWGFGRIPVRNTKPCPTRDAMRGEAGNDCGGGDTQVLDGGTPPLGSPPSDGDETQREADDWALYDETQPLDDAETQLIDEVEEGVAGDWTETQLMDSGNEDGGCGDEDHGNDGDPVKTKQVEDEEGGDVGGGVDDNANKWTKTQLDEKCEVDGVNNIVGDMVETQLVEEPEEDADKDGLNGHGEHDLGEWGKTQLVEDSDEDIGDYELSDGTVVLSDNESLSGDERVVKSGMDKRDVKFGMEGRIEGLTGEIRKHDDNNLVDSDASTDEEGDTDSGKQMASDAIHPMPKVVDQSTKCSTSFGEVDNDSHGYVQNHDKGGAKSRDKCSTAKKLFADTTAEDGEKNSRCLAGLSYAGSQEPGDLSQANAFDVVDRLISINCGLSSQETIPNKLEIAKPHASSKRGTLMLAEKVDLGRSSNGKAEIFEFVDNLEDEGGGDFFSKNRDILLPKPIGRGEPKSHYTRAKKPSTKKSCGENKIGEAMNKRNSKLPGRLETIPLSHSRLFKSDVKSKQAYGSRTKKNLLKDLDNLSNAKSLEEQERADVALNDVGPDTQMAVEAMEALVQCSPAKSLSAEDQPLLNRDTMAEKSGIAKSHLKNGSQRTSNIQEGVTTRSKRRKVPDFSTKPQKERLRGSKVQESSEPIVKVKHKQTKSVPEKSKVSKEFIDENKYHGTPIAHRTRHCGRNDPSAFIEFSNKHLRRGKKLTGDSSTIQQVQNNRIAIESGLSYFEKESTEQICTNNDQDLQQSKDGSTQRTSVNNAQNLETHRVEPTTDVTCRDIPLHPKRRRTPTKLILSTSAAAANHEIPSEVARPYKKRRIFVRSVSDLLKYAKREPSHGRSASMLSSILEKSLAASPVLNFSVCGDSKTSSDVISSAQRPKESSHDEDTSKSPENNPQVPNRSMKTPSKVVNELSPTFSPANPSKGSSRNLSKASVARELLKLDPENVLPNQQRKDSRRRKDMAHVSILLSHHLDDDVVKRQKKILARLRGSEAFSMADATHFVADRFCRTKNMLEAITIGKPIVTSMWLENCGEAGCFIDERKYILRDEKKEKEIGFSMPISLASACNHPLLLGKRVFVTSNVKPSQAVVTSLVKASSGQPLERVGRSIMNEKEVAPDLLVISCEEDYQTCAPLLEKGQTYYTHHAYHTVFFSGSGHSANVPNRCECFQRGVSAKRYRHSEAGVREAPPFLGPSQTDPLVAVVEGHRAGPVCPCTQASP</sequence>
<evidence type="ECO:0000256" key="1">
    <source>
        <dbReference type="ARBA" id="ARBA00004123"/>
    </source>
</evidence>
<dbReference type="InterPro" id="IPR001357">
    <property type="entry name" value="BRCT_dom"/>
</dbReference>
<evidence type="ECO:0000256" key="4">
    <source>
        <dbReference type="SAM" id="MobiDB-lite"/>
    </source>
</evidence>
<feature type="compositionally biased region" description="Polar residues" evidence="4">
    <location>
        <begin position="1048"/>
        <end position="1067"/>
    </location>
</feature>
<dbReference type="GO" id="GO:0006974">
    <property type="term" value="P:DNA damage response"/>
    <property type="evidence" value="ECO:0007669"/>
    <property type="project" value="UniProtKB-KW"/>
</dbReference>
<dbReference type="Gramene" id="Zm00001eb417970_T001">
    <property type="protein sequence ID" value="Zm00001eb417970_P001"/>
    <property type="gene ID" value="Zm00001eb417970"/>
</dbReference>
<comment type="subcellular location">
    <subcellularLocation>
        <location evidence="1">Nucleus</location>
    </subcellularLocation>
</comment>
<evidence type="ECO:0000256" key="5">
    <source>
        <dbReference type="SAM" id="Phobius"/>
    </source>
</evidence>
<keyword evidence="8" id="KW-1185">Reference proteome</keyword>
<dbReference type="InParanoid" id="A0A804RJF5"/>
<dbReference type="FunCoup" id="A0A804RJF5">
    <property type="interactions" value="941"/>
</dbReference>
<dbReference type="SMART" id="SM00292">
    <property type="entry name" value="BRCT"/>
    <property type="match status" value="1"/>
</dbReference>
<keyword evidence="2" id="KW-0227">DNA damage</keyword>
<dbReference type="PROSITE" id="PS50172">
    <property type="entry name" value="BRCT"/>
    <property type="match status" value="1"/>
</dbReference>
<dbReference type="CDD" id="cd18432">
    <property type="entry name" value="BRCT_PAXIP1_rpt6_like"/>
    <property type="match status" value="1"/>
</dbReference>
<evidence type="ECO:0000259" key="6">
    <source>
        <dbReference type="PROSITE" id="PS50172"/>
    </source>
</evidence>
<keyword evidence="5" id="KW-1133">Transmembrane helix</keyword>
<dbReference type="InterPro" id="IPR051579">
    <property type="entry name" value="DDR_Transcriptional_Reg"/>
</dbReference>
<feature type="transmembrane region" description="Helical" evidence="5">
    <location>
        <begin position="72"/>
        <end position="90"/>
    </location>
</feature>
<feature type="domain" description="BRCT" evidence="6">
    <location>
        <begin position="1092"/>
        <end position="1181"/>
    </location>
</feature>
<name>A0A804RJF5_MAIZE</name>
<feature type="region of interest" description="Disordered" evidence="4">
    <location>
        <begin position="728"/>
        <end position="795"/>
    </location>
</feature>
<proteinExistence type="evidence at protein level"/>
<feature type="region of interest" description="Disordered" evidence="4">
    <location>
        <begin position="587"/>
        <end position="612"/>
    </location>
</feature>
<feature type="compositionally biased region" description="Basic and acidic residues" evidence="4">
    <location>
        <begin position="587"/>
        <end position="596"/>
    </location>
</feature>
<keyword evidence="9" id="KW-1267">Proteomics identification</keyword>
<feature type="region of interest" description="Disordered" evidence="4">
    <location>
        <begin position="387"/>
        <end position="423"/>
    </location>
</feature>